<evidence type="ECO:0000313" key="2">
    <source>
        <dbReference type="Proteomes" id="UP000318288"/>
    </source>
</evidence>
<gene>
    <name evidence="1" type="ORF">Poly51_63330</name>
</gene>
<proteinExistence type="predicted"/>
<sequence length="94" mass="10347">MMLARAAVPALFSARADLARLVLVTFRRCFALQWTNTQSMPAIIADNHCMHTERRWNGFLTSCTSLSPPGDADVIGLTSQVFHAFARTSDCCNA</sequence>
<organism evidence="1 2">
    <name type="scientific">Rubripirellula tenax</name>
    <dbReference type="NCBI Taxonomy" id="2528015"/>
    <lineage>
        <taxon>Bacteria</taxon>
        <taxon>Pseudomonadati</taxon>
        <taxon>Planctomycetota</taxon>
        <taxon>Planctomycetia</taxon>
        <taxon>Pirellulales</taxon>
        <taxon>Pirellulaceae</taxon>
        <taxon>Rubripirellula</taxon>
    </lineage>
</organism>
<name>A0A5C6E1P7_9BACT</name>
<evidence type="ECO:0000313" key="1">
    <source>
        <dbReference type="EMBL" id="TWU43573.1"/>
    </source>
</evidence>
<comment type="caution">
    <text evidence="1">The sequence shown here is derived from an EMBL/GenBank/DDBJ whole genome shotgun (WGS) entry which is preliminary data.</text>
</comment>
<accession>A0A5C6E1P7</accession>
<dbReference type="EMBL" id="SJPW01000021">
    <property type="protein sequence ID" value="TWU43573.1"/>
    <property type="molecule type" value="Genomic_DNA"/>
</dbReference>
<reference evidence="1 2" key="1">
    <citation type="submission" date="2019-02" db="EMBL/GenBank/DDBJ databases">
        <title>Deep-cultivation of Planctomycetes and their phenomic and genomic characterization uncovers novel biology.</title>
        <authorList>
            <person name="Wiegand S."/>
            <person name="Jogler M."/>
            <person name="Boedeker C."/>
            <person name="Pinto D."/>
            <person name="Vollmers J."/>
            <person name="Rivas-Marin E."/>
            <person name="Kohn T."/>
            <person name="Peeters S.H."/>
            <person name="Heuer A."/>
            <person name="Rast P."/>
            <person name="Oberbeckmann S."/>
            <person name="Bunk B."/>
            <person name="Jeske O."/>
            <person name="Meyerdierks A."/>
            <person name="Storesund J.E."/>
            <person name="Kallscheuer N."/>
            <person name="Luecker S."/>
            <person name="Lage O.M."/>
            <person name="Pohl T."/>
            <person name="Merkel B.J."/>
            <person name="Hornburger P."/>
            <person name="Mueller R.-W."/>
            <person name="Bruemmer F."/>
            <person name="Labrenz M."/>
            <person name="Spormann A.M."/>
            <person name="Op Den Camp H."/>
            <person name="Overmann J."/>
            <person name="Amann R."/>
            <person name="Jetten M.S.M."/>
            <person name="Mascher T."/>
            <person name="Medema M.H."/>
            <person name="Devos D.P."/>
            <person name="Kaster A.-K."/>
            <person name="Ovreas L."/>
            <person name="Rohde M."/>
            <person name="Galperin M.Y."/>
            <person name="Jogler C."/>
        </authorList>
    </citation>
    <scope>NUCLEOTIDE SEQUENCE [LARGE SCALE GENOMIC DNA]</scope>
    <source>
        <strain evidence="1 2">Poly51</strain>
    </source>
</reference>
<keyword evidence="2" id="KW-1185">Reference proteome</keyword>
<protein>
    <submittedName>
        <fullName evidence="1">Uncharacterized protein</fullName>
    </submittedName>
</protein>
<dbReference type="Proteomes" id="UP000318288">
    <property type="component" value="Unassembled WGS sequence"/>
</dbReference>
<dbReference type="AlphaFoldDB" id="A0A5C6E1P7"/>